<feature type="signal peptide" evidence="10">
    <location>
        <begin position="1"/>
        <end position="30"/>
    </location>
</feature>
<comment type="subcellular location">
    <subcellularLocation>
        <location evidence="1 8">Cell outer membrane</location>
        <topology evidence="1 8">Multi-pass membrane protein</topology>
    </subcellularLocation>
</comment>
<dbReference type="Pfam" id="PF07715">
    <property type="entry name" value="Plug"/>
    <property type="match status" value="1"/>
</dbReference>
<evidence type="ECO:0000256" key="4">
    <source>
        <dbReference type="ARBA" id="ARBA00022692"/>
    </source>
</evidence>
<dbReference type="Proteomes" id="UP001501083">
    <property type="component" value="Unassembled WGS sequence"/>
</dbReference>
<dbReference type="PANTHER" id="PTHR47234:SF2">
    <property type="entry name" value="TONB-DEPENDENT RECEPTOR"/>
    <property type="match status" value="1"/>
</dbReference>
<gene>
    <name evidence="13" type="ORF">GCM10025759_03320</name>
</gene>
<dbReference type="Gene3D" id="2.40.170.20">
    <property type="entry name" value="TonB-dependent receptor, beta-barrel domain"/>
    <property type="match status" value="1"/>
</dbReference>
<evidence type="ECO:0000313" key="14">
    <source>
        <dbReference type="Proteomes" id="UP001501083"/>
    </source>
</evidence>
<keyword evidence="4 8" id="KW-0812">Transmembrane</keyword>
<comment type="similarity">
    <text evidence="8 9">Belongs to the TonB-dependent receptor family.</text>
</comment>
<feature type="chain" id="PRO_5047203682" evidence="10">
    <location>
        <begin position="31"/>
        <end position="975"/>
    </location>
</feature>
<dbReference type="InterPro" id="IPR012910">
    <property type="entry name" value="Plug_dom"/>
</dbReference>
<keyword evidence="5 9" id="KW-0798">TonB box</keyword>
<keyword evidence="2 8" id="KW-0813">Transport</keyword>
<evidence type="ECO:0000256" key="5">
    <source>
        <dbReference type="ARBA" id="ARBA00023077"/>
    </source>
</evidence>
<evidence type="ECO:0000256" key="2">
    <source>
        <dbReference type="ARBA" id="ARBA00022448"/>
    </source>
</evidence>
<dbReference type="InterPro" id="IPR000531">
    <property type="entry name" value="Beta-barrel_TonB"/>
</dbReference>
<dbReference type="InterPro" id="IPR039426">
    <property type="entry name" value="TonB-dep_rcpt-like"/>
</dbReference>
<name>A0ABP9L1Z7_9GAMM</name>
<sequence>MKQRNKRAVVRIGMLPLGIAAALSPVVASAAESGEKDATTLDRIEVTGSRIRQVSLETAQPVISLSRADIQKQGFTSVADILQNISAAGSPSISRADALASGEEVGGQYIDLRNLGPERTLVLIDGKRMGISSGGYSDLASIPTSVVERIEVLTDGASALYGSDAIAGVVNIITRKGFDGAEAGAYIGQYGQGDGTKQIYNFLIGSTGDRSSVALGVEYTKEDPVYAKDRPFSATGQGPYHPAPYDLTSSSVASNGWSGISQRGVISNGPCGGGLMSPTTEDFCGEGLGRSWTVDAGGDPTNFADYHPTNAGDFANSNQQMLLQTGIERRSVFANGSFDLTDNVRFTADALYTHRETLQQIAGYPYRSSAYATPLSATSYFNPLDKSITFQRRTWEVPRQTLSELTTYRFSGGFEGTFDIADKPWDWDVGYVYNENKGVKTGTGNLFIPNVRSAVGPSFLDTDGVVKCGTSSKPIEDCIPWNPLSPYGANDPGNLSDPALQAYLFLPSHDTSETSTTVYSANLSGVLANLPAGDLGMAVGYEHRREQAHYDPDALNQSGLSTDLSGGPTAGGYSLNELFLEFSVPVLADVPGAKELSFDIAGRYSDYNTFGDTVNGKFGLKWRPIEDLLVRGTIATGFRAPTVADLYGGTSETFDNYTDPCDTMFGTAIRNAGVAARCTGDVPAGFRQEASGGSPASGPGAQSNYTYLSGSNSHLTPETSKSYTFGFVYSPSWAEGLDVSLDWWKIRIDDVIASETVTSILNQCYVQGIDGACGRFERDAVSGQVVDATRILVNGGYQETAGYDFNVGYKLPETAFGQFRFDWKSTYIDYLEYKRDNEEVTPINQYTGWDSNFRIRSNLTLDWSKGDFGASWTARYYSGMKEACAYDLEGGSECNMPDFVSAYTLEQPSHQRGSNTFHDMQFRYSTPWNATVSLGANNVFGHEGPVTYGDPNSDFDYYGGFDIGRFYYLKYQQRF</sequence>
<evidence type="ECO:0000259" key="12">
    <source>
        <dbReference type="Pfam" id="PF07715"/>
    </source>
</evidence>
<dbReference type="EMBL" id="BAABKY010000001">
    <property type="protein sequence ID" value="GAA5067987.1"/>
    <property type="molecule type" value="Genomic_DNA"/>
</dbReference>
<comment type="caution">
    <text evidence="13">The sequence shown here is derived from an EMBL/GenBank/DDBJ whole genome shotgun (WGS) entry which is preliminary data.</text>
</comment>
<evidence type="ECO:0000256" key="1">
    <source>
        <dbReference type="ARBA" id="ARBA00004571"/>
    </source>
</evidence>
<keyword evidence="6 8" id="KW-0472">Membrane</keyword>
<keyword evidence="3 8" id="KW-1134">Transmembrane beta strand</keyword>
<proteinExistence type="inferred from homology"/>
<keyword evidence="14" id="KW-1185">Reference proteome</keyword>
<dbReference type="SUPFAM" id="SSF56935">
    <property type="entry name" value="Porins"/>
    <property type="match status" value="1"/>
</dbReference>
<evidence type="ECO:0000256" key="10">
    <source>
        <dbReference type="SAM" id="SignalP"/>
    </source>
</evidence>
<dbReference type="InterPro" id="IPR036942">
    <property type="entry name" value="Beta-barrel_TonB_sf"/>
</dbReference>
<evidence type="ECO:0000256" key="3">
    <source>
        <dbReference type="ARBA" id="ARBA00022452"/>
    </source>
</evidence>
<keyword evidence="10" id="KW-0732">Signal</keyword>
<dbReference type="Pfam" id="PF00593">
    <property type="entry name" value="TonB_dep_Rec_b-barrel"/>
    <property type="match status" value="1"/>
</dbReference>
<organism evidence="13 14">
    <name type="scientific">Lysobacter panacisoli</name>
    <dbReference type="NCBI Taxonomy" id="1255263"/>
    <lineage>
        <taxon>Bacteria</taxon>
        <taxon>Pseudomonadati</taxon>
        <taxon>Pseudomonadota</taxon>
        <taxon>Gammaproteobacteria</taxon>
        <taxon>Lysobacterales</taxon>
        <taxon>Lysobacteraceae</taxon>
        <taxon>Lysobacter</taxon>
    </lineage>
</organism>
<dbReference type="PANTHER" id="PTHR47234">
    <property type="match status" value="1"/>
</dbReference>
<keyword evidence="7 8" id="KW-0998">Cell outer membrane</keyword>
<evidence type="ECO:0000256" key="7">
    <source>
        <dbReference type="ARBA" id="ARBA00023237"/>
    </source>
</evidence>
<evidence type="ECO:0000256" key="9">
    <source>
        <dbReference type="RuleBase" id="RU003357"/>
    </source>
</evidence>
<dbReference type="InterPro" id="IPR037066">
    <property type="entry name" value="Plug_dom_sf"/>
</dbReference>
<feature type="domain" description="TonB-dependent receptor-like beta-barrel" evidence="11">
    <location>
        <begin position="363"/>
        <end position="939"/>
    </location>
</feature>
<evidence type="ECO:0000256" key="6">
    <source>
        <dbReference type="ARBA" id="ARBA00023136"/>
    </source>
</evidence>
<evidence type="ECO:0000313" key="13">
    <source>
        <dbReference type="EMBL" id="GAA5067987.1"/>
    </source>
</evidence>
<dbReference type="Gene3D" id="2.170.130.10">
    <property type="entry name" value="TonB-dependent receptor, plug domain"/>
    <property type="match status" value="1"/>
</dbReference>
<reference evidence="14" key="1">
    <citation type="journal article" date="2019" name="Int. J. Syst. Evol. Microbiol.">
        <title>The Global Catalogue of Microorganisms (GCM) 10K type strain sequencing project: providing services to taxonomists for standard genome sequencing and annotation.</title>
        <authorList>
            <consortium name="The Broad Institute Genomics Platform"/>
            <consortium name="The Broad Institute Genome Sequencing Center for Infectious Disease"/>
            <person name="Wu L."/>
            <person name="Ma J."/>
        </authorList>
    </citation>
    <scope>NUCLEOTIDE SEQUENCE [LARGE SCALE GENOMIC DNA]</scope>
    <source>
        <strain evidence="14">JCM 19212</strain>
    </source>
</reference>
<dbReference type="PROSITE" id="PS52016">
    <property type="entry name" value="TONB_DEPENDENT_REC_3"/>
    <property type="match status" value="1"/>
</dbReference>
<evidence type="ECO:0000256" key="8">
    <source>
        <dbReference type="PROSITE-ProRule" id="PRU01360"/>
    </source>
</evidence>
<keyword evidence="13" id="KW-0675">Receptor</keyword>
<evidence type="ECO:0000259" key="11">
    <source>
        <dbReference type="Pfam" id="PF00593"/>
    </source>
</evidence>
<accession>A0ABP9L1Z7</accession>
<dbReference type="RefSeq" id="WP_233264066.1">
    <property type="nucleotide sequence ID" value="NZ_BAABKY010000001.1"/>
</dbReference>
<feature type="domain" description="TonB-dependent receptor plug" evidence="12">
    <location>
        <begin position="57"/>
        <end position="169"/>
    </location>
</feature>
<protein>
    <submittedName>
        <fullName evidence="13">TonB-dependent receptor</fullName>
    </submittedName>
</protein>